<evidence type="ECO:0000256" key="3">
    <source>
        <dbReference type="ARBA" id="ARBA00007879"/>
    </source>
</evidence>
<comment type="similarity">
    <text evidence="3">Belongs to the alkB family.</text>
</comment>
<dbReference type="AlphaFoldDB" id="T2MCY0"/>
<feature type="domain" description="Fe2OG dioxygenase" evidence="9">
    <location>
        <begin position="94"/>
        <end position="217"/>
    </location>
</feature>
<keyword evidence="4" id="KW-0479">Metal-binding</keyword>
<accession>T2MCY0</accession>
<dbReference type="EMBL" id="HAAD01003570">
    <property type="protein sequence ID" value="CDG69802.1"/>
    <property type="molecule type" value="mRNA"/>
</dbReference>
<keyword evidence="5 10" id="KW-0223">Dioxygenase</keyword>
<evidence type="ECO:0000313" key="10">
    <source>
        <dbReference type="EMBL" id="CDG69802.1"/>
    </source>
</evidence>
<dbReference type="InterPro" id="IPR027450">
    <property type="entry name" value="AlkB-like"/>
</dbReference>
<organism evidence="10">
    <name type="scientific">Hydra vulgaris</name>
    <name type="common">Hydra</name>
    <name type="synonym">Hydra attenuata</name>
    <dbReference type="NCBI Taxonomy" id="6087"/>
    <lineage>
        <taxon>Eukaryota</taxon>
        <taxon>Metazoa</taxon>
        <taxon>Cnidaria</taxon>
        <taxon>Hydrozoa</taxon>
        <taxon>Hydroidolina</taxon>
        <taxon>Anthoathecata</taxon>
        <taxon>Aplanulata</taxon>
        <taxon>Hydridae</taxon>
        <taxon>Hydra</taxon>
    </lineage>
</organism>
<reference evidence="10" key="1">
    <citation type="journal article" date="2013" name="Genome Biol. Evol.">
        <title>Punctuated emergences of genetic and phenotypic innovations in eumetazoan, bilaterian, euteleostome, and hominidae ancestors.</title>
        <authorList>
            <person name="Wenger Y."/>
            <person name="Galliot B."/>
        </authorList>
    </citation>
    <scope>NUCLEOTIDE SEQUENCE</scope>
    <source>
        <tissue evidence="10">Whole animals</tissue>
    </source>
</reference>
<dbReference type="PANTHER" id="PTHR46030:SF1">
    <property type="entry name" value="ALPHA-KETOGLUTARATE-DEPENDENT DIOXYGENASE ALKB HOMOLOG 6"/>
    <property type="match status" value="1"/>
</dbReference>
<evidence type="ECO:0000256" key="2">
    <source>
        <dbReference type="ARBA" id="ARBA00004123"/>
    </source>
</evidence>
<dbReference type="KEGG" id="hmg:100204985"/>
<gene>
    <name evidence="10" type="primary">ALKBH6</name>
</gene>
<protein>
    <submittedName>
        <fullName evidence="10">Probable alpha-ketoglutarate-dependent dioxygenase ABH6</fullName>
    </submittedName>
</protein>
<dbReference type="GO" id="GO:0051213">
    <property type="term" value="F:dioxygenase activity"/>
    <property type="evidence" value="ECO:0007669"/>
    <property type="project" value="UniProtKB-KW"/>
</dbReference>
<keyword evidence="8" id="KW-0539">Nucleus</keyword>
<dbReference type="InterPro" id="IPR037151">
    <property type="entry name" value="AlkB-like_sf"/>
</dbReference>
<dbReference type="InterPro" id="IPR005123">
    <property type="entry name" value="Oxoglu/Fe-dep_dioxygenase_dom"/>
</dbReference>
<dbReference type="GO" id="GO:0005634">
    <property type="term" value="C:nucleus"/>
    <property type="evidence" value="ECO:0007669"/>
    <property type="project" value="UniProtKB-SubCell"/>
</dbReference>
<evidence type="ECO:0000256" key="7">
    <source>
        <dbReference type="ARBA" id="ARBA00023004"/>
    </source>
</evidence>
<evidence type="ECO:0000256" key="5">
    <source>
        <dbReference type="ARBA" id="ARBA00022964"/>
    </source>
</evidence>
<dbReference type="OrthoDB" id="412814at2759"/>
<evidence type="ECO:0000256" key="1">
    <source>
        <dbReference type="ARBA" id="ARBA00001954"/>
    </source>
</evidence>
<dbReference type="GO" id="GO:0046872">
    <property type="term" value="F:metal ion binding"/>
    <property type="evidence" value="ECO:0007669"/>
    <property type="project" value="UniProtKB-KW"/>
</dbReference>
<proteinExistence type="evidence at transcript level"/>
<sequence length="228" mass="26206">MQVEECFNLEKYRVLKAPSSAFYIPNFLTPEDEDSLLSKIYEVPKPKWTILSNRRLQNWGGLPHAKGMVPEVIPSWLNNYVIRVGSLDLFDGKQPNHVLINEYQPSQGIMPHFDGPLFYPTISTITVGSHTLLDFYKPTDETDDGVIGYQNLYIGSFLLERRSLVCFKESMYSSYMHGIKEVFEDNLVDNNILNDVAETSQTLVRGTRLSITIRHFPKVLKFKMKLGH</sequence>
<dbReference type="PROSITE" id="PS51471">
    <property type="entry name" value="FE2OG_OXY"/>
    <property type="match status" value="1"/>
</dbReference>
<dbReference type="OMA" id="KSPKTKW"/>
<keyword evidence="7" id="KW-0408">Iron</keyword>
<evidence type="ECO:0000256" key="4">
    <source>
        <dbReference type="ARBA" id="ARBA00022723"/>
    </source>
</evidence>
<dbReference type="PANTHER" id="PTHR46030">
    <property type="entry name" value="ALPHA-KETOGLUTARATE-DEPENDENT DIOXYGENASE ALKB HOMOLOG 6"/>
    <property type="match status" value="1"/>
</dbReference>
<name>T2MCY0_HYDVU</name>
<keyword evidence="6" id="KW-0560">Oxidoreductase</keyword>
<dbReference type="Gene3D" id="2.60.120.590">
    <property type="entry name" value="Alpha-ketoglutarate-dependent dioxygenase AlkB-like"/>
    <property type="match status" value="1"/>
</dbReference>
<dbReference type="SUPFAM" id="SSF51197">
    <property type="entry name" value="Clavaminate synthase-like"/>
    <property type="match status" value="1"/>
</dbReference>
<evidence type="ECO:0000259" key="9">
    <source>
        <dbReference type="PROSITE" id="PS51471"/>
    </source>
</evidence>
<dbReference type="Pfam" id="PF13532">
    <property type="entry name" value="2OG-FeII_Oxy_2"/>
    <property type="match status" value="1"/>
</dbReference>
<dbReference type="InterPro" id="IPR032862">
    <property type="entry name" value="ALKBH6"/>
</dbReference>
<comment type="cofactor">
    <cofactor evidence="1">
        <name>Fe(2+)</name>
        <dbReference type="ChEBI" id="CHEBI:29033"/>
    </cofactor>
</comment>
<evidence type="ECO:0000256" key="8">
    <source>
        <dbReference type="ARBA" id="ARBA00023242"/>
    </source>
</evidence>
<evidence type="ECO:0000256" key="6">
    <source>
        <dbReference type="ARBA" id="ARBA00023002"/>
    </source>
</evidence>
<comment type="subcellular location">
    <subcellularLocation>
        <location evidence="2">Nucleus</location>
    </subcellularLocation>
</comment>